<reference evidence="2" key="1">
    <citation type="submission" date="2016-10" db="EMBL/GenBank/DDBJ databases">
        <authorList>
            <person name="Varghese N."/>
        </authorList>
    </citation>
    <scope>NUCLEOTIDE SEQUENCE [LARGE SCALE GENOMIC DNA]</scope>
    <source>
        <strain evidence="2">DSM 20406</strain>
    </source>
</reference>
<dbReference type="Proteomes" id="UP000183028">
    <property type="component" value="Unassembled WGS sequence"/>
</dbReference>
<sequence length="115" mass="13375">MARFYHIYSYREHDPVYIATLFGGLGDDSRVVMKMNNMMCDNMTYILAMIKDELAAINYSLSADEQREKPEFLTERLIQTADEMKKSEMSTGFESIESFNEWYAGKVGNENGRSW</sequence>
<accession>A0A1H6VAU5</accession>
<keyword evidence="2" id="KW-1185">Reference proteome</keyword>
<evidence type="ECO:0000313" key="1">
    <source>
        <dbReference type="EMBL" id="SEI97365.1"/>
    </source>
</evidence>
<dbReference type="AlphaFoldDB" id="A0A1H6VAU5"/>
<proteinExistence type="predicted"/>
<name>A0A1H6VAU5_9FIRM</name>
<protein>
    <submittedName>
        <fullName evidence="1">Uncharacterized protein</fullName>
    </submittedName>
</protein>
<organism evidence="1 2">
    <name type="scientific">Sharpea azabuensis</name>
    <dbReference type="NCBI Taxonomy" id="322505"/>
    <lineage>
        <taxon>Bacteria</taxon>
        <taxon>Bacillati</taxon>
        <taxon>Bacillota</taxon>
        <taxon>Erysipelotrichia</taxon>
        <taxon>Erysipelotrichales</taxon>
        <taxon>Coprobacillaceae</taxon>
        <taxon>Sharpea</taxon>
    </lineage>
</organism>
<dbReference type="EMBL" id="FNYK01000040">
    <property type="protein sequence ID" value="SEI97365.1"/>
    <property type="molecule type" value="Genomic_DNA"/>
</dbReference>
<gene>
    <name evidence="1" type="ORF">SAMN04487834_104027</name>
</gene>
<evidence type="ECO:0000313" key="2">
    <source>
        <dbReference type="Proteomes" id="UP000183028"/>
    </source>
</evidence>